<dbReference type="InterPro" id="IPR001647">
    <property type="entry name" value="HTH_TetR"/>
</dbReference>
<dbReference type="Proteomes" id="UP001521150">
    <property type="component" value="Unassembled WGS sequence"/>
</dbReference>
<dbReference type="InterPro" id="IPR023772">
    <property type="entry name" value="DNA-bd_HTH_TetR-type_CS"/>
</dbReference>
<dbReference type="PRINTS" id="PR00455">
    <property type="entry name" value="HTHTETR"/>
</dbReference>
<dbReference type="PROSITE" id="PS50977">
    <property type="entry name" value="HTH_TETR_2"/>
    <property type="match status" value="1"/>
</dbReference>
<keyword evidence="2 4" id="KW-0238">DNA-binding</keyword>
<dbReference type="Gene3D" id="1.10.357.10">
    <property type="entry name" value="Tetracycline Repressor, domain 2"/>
    <property type="match status" value="1"/>
</dbReference>
<evidence type="ECO:0000256" key="2">
    <source>
        <dbReference type="ARBA" id="ARBA00023125"/>
    </source>
</evidence>
<comment type="caution">
    <text evidence="6">The sequence shown here is derived from an EMBL/GenBank/DDBJ whole genome shotgun (WGS) entry which is preliminary data.</text>
</comment>
<evidence type="ECO:0000313" key="6">
    <source>
        <dbReference type="EMBL" id="MCE7011297.1"/>
    </source>
</evidence>
<evidence type="ECO:0000256" key="4">
    <source>
        <dbReference type="PROSITE-ProRule" id="PRU00335"/>
    </source>
</evidence>
<evidence type="ECO:0000259" key="5">
    <source>
        <dbReference type="PROSITE" id="PS50977"/>
    </source>
</evidence>
<gene>
    <name evidence="6" type="ORF">LWC34_52090</name>
</gene>
<dbReference type="InterPro" id="IPR050109">
    <property type="entry name" value="HTH-type_TetR-like_transc_reg"/>
</dbReference>
<dbReference type="RefSeq" id="WP_233733721.1">
    <property type="nucleotide sequence ID" value="NZ_JAJVCN010000004.1"/>
</dbReference>
<dbReference type="SUPFAM" id="SSF46689">
    <property type="entry name" value="Homeodomain-like"/>
    <property type="match status" value="1"/>
</dbReference>
<dbReference type="PANTHER" id="PTHR30055:SF234">
    <property type="entry name" value="HTH-TYPE TRANSCRIPTIONAL REGULATOR BETI"/>
    <property type="match status" value="1"/>
</dbReference>
<dbReference type="InterPro" id="IPR009057">
    <property type="entry name" value="Homeodomain-like_sf"/>
</dbReference>
<feature type="domain" description="HTH tetR-type" evidence="5">
    <location>
        <begin position="83"/>
        <end position="142"/>
    </location>
</feature>
<proteinExistence type="predicted"/>
<accession>A0ABS8ZUC6</accession>
<dbReference type="Pfam" id="PF00440">
    <property type="entry name" value="TetR_N"/>
    <property type="match status" value="1"/>
</dbReference>
<evidence type="ECO:0000256" key="3">
    <source>
        <dbReference type="ARBA" id="ARBA00023163"/>
    </source>
</evidence>
<dbReference type="EMBL" id="JAJVCN010000004">
    <property type="protein sequence ID" value="MCE7011297.1"/>
    <property type="molecule type" value="Genomic_DNA"/>
</dbReference>
<protein>
    <submittedName>
        <fullName evidence="6">TetR/AcrR family transcriptional regulator</fullName>
    </submittedName>
</protein>
<feature type="DNA-binding region" description="H-T-H motif" evidence="4">
    <location>
        <begin position="105"/>
        <end position="124"/>
    </location>
</feature>
<sequence length="269" mass="30006">MSILSWPEYVTSDVVVSWIRPHWICASVPGLITVLVLVSTGTTILTTCSPPRDVRNSYSDFTVRRSGYRGGVPPSDRMRRDAETNLRRVLAAAAEVFATQGLDATLADVAKHAGVGVGTVYRRFANKDELIYEIYRERLRMAEDRVREATESDAVWDAFVRFFEESIRVLAADRGLWELTTSGFNDSVGWSRGSPPTRLTDLLTEHREIQGGLLRKLVSRAQEAGYLRTDFEALDMMVLSAGVQATITFGDEASRRALGFILDGLRQRA</sequence>
<dbReference type="PROSITE" id="PS01081">
    <property type="entry name" value="HTH_TETR_1"/>
    <property type="match status" value="1"/>
</dbReference>
<organism evidence="6 7">
    <name type="scientific">Kibdelosporangium philippinense</name>
    <dbReference type="NCBI Taxonomy" id="211113"/>
    <lineage>
        <taxon>Bacteria</taxon>
        <taxon>Bacillati</taxon>
        <taxon>Actinomycetota</taxon>
        <taxon>Actinomycetes</taxon>
        <taxon>Pseudonocardiales</taxon>
        <taxon>Pseudonocardiaceae</taxon>
        <taxon>Kibdelosporangium</taxon>
    </lineage>
</organism>
<name>A0ABS8ZUC6_9PSEU</name>
<keyword evidence="3" id="KW-0804">Transcription</keyword>
<keyword evidence="7" id="KW-1185">Reference proteome</keyword>
<evidence type="ECO:0000256" key="1">
    <source>
        <dbReference type="ARBA" id="ARBA00023015"/>
    </source>
</evidence>
<keyword evidence="1" id="KW-0805">Transcription regulation</keyword>
<dbReference type="InterPro" id="IPR036271">
    <property type="entry name" value="Tet_transcr_reg_TetR-rel_C_sf"/>
</dbReference>
<dbReference type="Pfam" id="PF21597">
    <property type="entry name" value="TetR_C_43"/>
    <property type="match status" value="1"/>
</dbReference>
<evidence type="ECO:0000313" key="7">
    <source>
        <dbReference type="Proteomes" id="UP001521150"/>
    </source>
</evidence>
<dbReference type="SUPFAM" id="SSF48498">
    <property type="entry name" value="Tetracyclin repressor-like, C-terminal domain"/>
    <property type="match status" value="1"/>
</dbReference>
<dbReference type="InterPro" id="IPR049445">
    <property type="entry name" value="TetR_SbtR-like_C"/>
</dbReference>
<dbReference type="PANTHER" id="PTHR30055">
    <property type="entry name" value="HTH-TYPE TRANSCRIPTIONAL REGULATOR RUTR"/>
    <property type="match status" value="1"/>
</dbReference>
<reference evidence="6 7" key="1">
    <citation type="submission" date="2021-12" db="EMBL/GenBank/DDBJ databases">
        <title>Genome sequence of Kibdelosporangium philippinense ATCC 49844.</title>
        <authorList>
            <person name="Fedorov E.A."/>
            <person name="Omeragic M."/>
            <person name="Shalygina K.F."/>
            <person name="Maclea K.S."/>
        </authorList>
    </citation>
    <scope>NUCLEOTIDE SEQUENCE [LARGE SCALE GENOMIC DNA]</scope>
    <source>
        <strain evidence="6 7">ATCC 49844</strain>
    </source>
</reference>